<feature type="transmembrane region" description="Helical" evidence="1">
    <location>
        <begin position="15"/>
        <end position="34"/>
    </location>
</feature>
<dbReference type="RefSeq" id="WP_253363128.1">
    <property type="nucleotide sequence ID" value="NZ_JALJXU010000001.1"/>
</dbReference>
<sequence>MVTVVPEIVIRIIEFLMYLVISGFLGYGLLRGIARIQTRKSLKISLAFLYLVTWLFLTYFVLFFLFLGYNS</sequence>
<keyword evidence="3" id="KW-1185">Reference proteome</keyword>
<protein>
    <submittedName>
        <fullName evidence="2">Uncharacterized protein</fullName>
    </submittedName>
</protein>
<accession>A0ABV2JJB2</accession>
<organism evidence="2 3">
    <name type="scientific">Streptococcus gallinaceus</name>
    <dbReference type="NCBI Taxonomy" id="165758"/>
    <lineage>
        <taxon>Bacteria</taxon>
        <taxon>Bacillati</taxon>
        <taxon>Bacillota</taxon>
        <taxon>Bacilli</taxon>
        <taxon>Lactobacillales</taxon>
        <taxon>Streptococcaceae</taxon>
        <taxon>Streptococcus</taxon>
    </lineage>
</organism>
<comment type="caution">
    <text evidence="2">The sequence shown here is derived from an EMBL/GenBank/DDBJ whole genome shotgun (WGS) entry which is preliminary data.</text>
</comment>
<evidence type="ECO:0000313" key="3">
    <source>
        <dbReference type="Proteomes" id="UP001549055"/>
    </source>
</evidence>
<keyword evidence="1" id="KW-1133">Transmembrane helix</keyword>
<proteinExistence type="predicted"/>
<evidence type="ECO:0000256" key="1">
    <source>
        <dbReference type="SAM" id="Phobius"/>
    </source>
</evidence>
<name>A0ABV2JJB2_9STRE</name>
<reference evidence="2 3" key="1">
    <citation type="submission" date="2024-06" db="EMBL/GenBank/DDBJ databases">
        <title>Genomic Encyclopedia of Type Strains, Phase IV (KMG-IV): sequencing the most valuable type-strain genomes for metagenomic binning, comparative biology and taxonomic classification.</title>
        <authorList>
            <person name="Goeker M."/>
        </authorList>
    </citation>
    <scope>NUCLEOTIDE SEQUENCE [LARGE SCALE GENOMIC DNA]</scope>
    <source>
        <strain evidence="2 3">DSM 15349</strain>
    </source>
</reference>
<evidence type="ECO:0000313" key="2">
    <source>
        <dbReference type="EMBL" id="MET3643797.1"/>
    </source>
</evidence>
<feature type="transmembrane region" description="Helical" evidence="1">
    <location>
        <begin position="46"/>
        <end position="69"/>
    </location>
</feature>
<gene>
    <name evidence="2" type="ORF">ABID27_000414</name>
</gene>
<dbReference type="EMBL" id="JBEPMK010000001">
    <property type="protein sequence ID" value="MET3643797.1"/>
    <property type="molecule type" value="Genomic_DNA"/>
</dbReference>
<dbReference type="Proteomes" id="UP001549055">
    <property type="component" value="Unassembled WGS sequence"/>
</dbReference>
<keyword evidence="1" id="KW-0472">Membrane</keyword>
<keyword evidence="1" id="KW-0812">Transmembrane</keyword>